<dbReference type="EMBL" id="JAJHPV010000013">
    <property type="protein sequence ID" value="MCC6071871.1"/>
    <property type="molecule type" value="Genomic_DNA"/>
</dbReference>
<evidence type="ECO:0000256" key="8">
    <source>
        <dbReference type="ARBA" id="ARBA00022723"/>
    </source>
</evidence>
<evidence type="ECO:0000259" key="17">
    <source>
        <dbReference type="PROSITE" id="PS50886"/>
    </source>
</evidence>
<dbReference type="InterPro" id="IPR041872">
    <property type="entry name" value="Anticodon_Met"/>
</dbReference>
<keyword evidence="13 16" id="KW-0648">Protein biosynthesis</keyword>
<dbReference type="Gene3D" id="2.40.50.140">
    <property type="entry name" value="Nucleic acid-binding proteins"/>
    <property type="match status" value="1"/>
</dbReference>
<dbReference type="CDD" id="cd02800">
    <property type="entry name" value="tRNA_bind_EcMetRS_like"/>
    <property type="match status" value="1"/>
</dbReference>
<dbReference type="SUPFAM" id="SSF50249">
    <property type="entry name" value="Nucleic acid-binding proteins"/>
    <property type="match status" value="1"/>
</dbReference>
<comment type="function">
    <text evidence="1 16">Is required not only for elongation of protein synthesis but also for the initiation of all mRNA translation through initiator tRNA(fMet) aminoacylation.</text>
</comment>
<comment type="subcellular location">
    <subcellularLocation>
        <location evidence="2 16">Cytoplasm</location>
    </subcellularLocation>
</comment>
<comment type="subunit">
    <text evidence="4 16">Homodimer.</text>
</comment>
<feature type="binding site" evidence="16">
    <location>
        <position position="161"/>
    </location>
    <ligand>
        <name>Zn(2+)</name>
        <dbReference type="ChEBI" id="CHEBI:29105"/>
    </ligand>
</feature>
<keyword evidence="8 16" id="KW-0479">Metal-binding</keyword>
<feature type="short sequence motif" description="'HIGH' region" evidence="16">
    <location>
        <begin position="12"/>
        <end position="22"/>
    </location>
</feature>
<feature type="domain" description="TRNA-binding" evidence="17">
    <location>
        <begin position="607"/>
        <end position="713"/>
    </location>
</feature>
<dbReference type="GO" id="GO:0004825">
    <property type="term" value="F:methionine-tRNA ligase activity"/>
    <property type="evidence" value="ECO:0007669"/>
    <property type="project" value="UniProtKB-EC"/>
</dbReference>
<dbReference type="Pfam" id="PF19303">
    <property type="entry name" value="Anticodon_3"/>
    <property type="match status" value="1"/>
</dbReference>
<keyword evidence="14 16" id="KW-0030">Aminoacyl-tRNA synthetase</keyword>
<keyword evidence="9 16" id="KW-0547">Nucleotide-binding</keyword>
<reference evidence="18 19" key="1">
    <citation type="submission" date="2021-11" db="EMBL/GenBank/DDBJ databases">
        <authorList>
            <person name="Huq M.A."/>
        </authorList>
    </citation>
    <scope>NUCLEOTIDE SEQUENCE [LARGE SCALE GENOMIC DNA]</scope>
    <source>
        <strain evidence="18 19">MAHUQ-52</strain>
    </source>
</reference>
<keyword evidence="7 16" id="KW-0436">Ligase</keyword>
<evidence type="ECO:0000313" key="18">
    <source>
        <dbReference type="EMBL" id="MCC6071871.1"/>
    </source>
</evidence>
<gene>
    <name evidence="16 18" type="primary">metG</name>
    <name evidence="18" type="ORF">LMJ30_12955</name>
</gene>
<dbReference type="PRINTS" id="PR01041">
    <property type="entry name" value="TRNASYNTHMET"/>
</dbReference>
<dbReference type="InterPro" id="IPR014729">
    <property type="entry name" value="Rossmann-like_a/b/a_fold"/>
</dbReference>
<dbReference type="InterPro" id="IPR014758">
    <property type="entry name" value="Met-tRNA_synth"/>
</dbReference>
<evidence type="ECO:0000256" key="13">
    <source>
        <dbReference type="ARBA" id="ARBA00022917"/>
    </source>
</evidence>
<dbReference type="HAMAP" id="MF_00098">
    <property type="entry name" value="Met_tRNA_synth_type1"/>
    <property type="match status" value="1"/>
</dbReference>
<keyword evidence="5 16" id="KW-0963">Cytoplasm</keyword>
<comment type="cofactor">
    <cofactor evidence="16">
        <name>Zn(2+)</name>
        <dbReference type="ChEBI" id="CHEBI:29105"/>
    </cofactor>
    <text evidence="16">Binds 1 zinc ion per subunit.</text>
</comment>
<dbReference type="RefSeq" id="WP_229432753.1">
    <property type="nucleotide sequence ID" value="NZ_JAJHPV010000013.1"/>
</dbReference>
<comment type="catalytic activity">
    <reaction evidence="15 16">
        <text>tRNA(Met) + L-methionine + ATP = L-methionyl-tRNA(Met) + AMP + diphosphate</text>
        <dbReference type="Rhea" id="RHEA:13481"/>
        <dbReference type="Rhea" id="RHEA-COMP:9667"/>
        <dbReference type="Rhea" id="RHEA-COMP:9698"/>
        <dbReference type="ChEBI" id="CHEBI:30616"/>
        <dbReference type="ChEBI" id="CHEBI:33019"/>
        <dbReference type="ChEBI" id="CHEBI:57844"/>
        <dbReference type="ChEBI" id="CHEBI:78442"/>
        <dbReference type="ChEBI" id="CHEBI:78530"/>
        <dbReference type="ChEBI" id="CHEBI:456215"/>
        <dbReference type="EC" id="6.1.1.10"/>
    </reaction>
</comment>
<dbReference type="InterPro" id="IPR002547">
    <property type="entry name" value="tRNA-bd_dom"/>
</dbReference>
<dbReference type="SUPFAM" id="SSF57770">
    <property type="entry name" value="Methionyl-tRNA synthetase (MetRS), Zn-domain"/>
    <property type="match status" value="1"/>
</dbReference>
<evidence type="ECO:0000256" key="3">
    <source>
        <dbReference type="ARBA" id="ARBA00008258"/>
    </source>
</evidence>
<dbReference type="Gene3D" id="1.10.730.10">
    <property type="entry name" value="Isoleucyl-tRNA Synthetase, Domain 1"/>
    <property type="match status" value="1"/>
</dbReference>
<evidence type="ECO:0000256" key="12">
    <source>
        <dbReference type="ARBA" id="ARBA00022884"/>
    </source>
</evidence>
<evidence type="ECO:0000256" key="6">
    <source>
        <dbReference type="ARBA" id="ARBA00022555"/>
    </source>
</evidence>
<dbReference type="InterPro" id="IPR033911">
    <property type="entry name" value="MetRS_core"/>
</dbReference>
<evidence type="ECO:0000256" key="10">
    <source>
        <dbReference type="ARBA" id="ARBA00022833"/>
    </source>
</evidence>
<dbReference type="Gene3D" id="2.20.28.20">
    <property type="entry name" value="Methionyl-tRNA synthetase, Zn-domain"/>
    <property type="match status" value="1"/>
</dbReference>
<dbReference type="CDD" id="cd07957">
    <property type="entry name" value="Anticodon_Ia_Met"/>
    <property type="match status" value="1"/>
</dbReference>
<evidence type="ECO:0000256" key="1">
    <source>
        <dbReference type="ARBA" id="ARBA00003314"/>
    </source>
</evidence>
<evidence type="ECO:0000256" key="4">
    <source>
        <dbReference type="ARBA" id="ARBA00011738"/>
    </source>
</evidence>
<dbReference type="NCBIfam" id="TIGR00399">
    <property type="entry name" value="metG_C_term"/>
    <property type="match status" value="1"/>
</dbReference>
<dbReference type="InterPro" id="IPR029038">
    <property type="entry name" value="MetRS_Zn"/>
</dbReference>
<keyword evidence="6 16" id="KW-0820">tRNA-binding</keyword>
<proteinExistence type="inferred from homology"/>
<dbReference type="InterPro" id="IPR009080">
    <property type="entry name" value="tRNAsynth_Ia_anticodon-bd"/>
</dbReference>
<evidence type="ECO:0000256" key="9">
    <source>
        <dbReference type="ARBA" id="ARBA00022741"/>
    </source>
</evidence>
<dbReference type="InterPro" id="IPR015413">
    <property type="entry name" value="Methionyl/Leucyl_tRNA_Synth"/>
</dbReference>
<keyword evidence="10 16" id="KW-0862">Zinc</keyword>
<protein>
    <recommendedName>
        <fullName evidence="16">Methionine--tRNA ligase</fullName>
        <ecNumber evidence="16">6.1.1.10</ecNumber>
    </recommendedName>
    <alternativeName>
        <fullName evidence="16">Methionyl-tRNA synthetase</fullName>
        <shortName evidence="16">MetRS</shortName>
    </alternativeName>
</protein>
<dbReference type="SUPFAM" id="SSF47323">
    <property type="entry name" value="Anticodon-binding domain of a subclass of class I aminoacyl-tRNA synthetases"/>
    <property type="match status" value="1"/>
</dbReference>
<feature type="binding site" evidence="16">
    <location>
        <position position="343"/>
    </location>
    <ligand>
        <name>ATP</name>
        <dbReference type="ChEBI" id="CHEBI:30616"/>
    </ligand>
</feature>
<dbReference type="PROSITE" id="PS00178">
    <property type="entry name" value="AA_TRNA_LIGASE_I"/>
    <property type="match status" value="1"/>
</dbReference>
<evidence type="ECO:0000313" key="19">
    <source>
        <dbReference type="Proteomes" id="UP001198701"/>
    </source>
</evidence>
<name>A0ABS8ITV1_9BURK</name>
<evidence type="ECO:0000256" key="7">
    <source>
        <dbReference type="ARBA" id="ARBA00022598"/>
    </source>
</evidence>
<dbReference type="InterPro" id="IPR023458">
    <property type="entry name" value="Met-tRNA_ligase_1"/>
</dbReference>
<dbReference type="EC" id="6.1.1.10" evidence="16"/>
<dbReference type="PANTHER" id="PTHR45765:SF1">
    <property type="entry name" value="METHIONINE--TRNA LIGASE, CYTOPLASMIC"/>
    <property type="match status" value="1"/>
</dbReference>
<dbReference type="InterPro" id="IPR012340">
    <property type="entry name" value="NA-bd_OB-fold"/>
</dbReference>
<evidence type="ECO:0000256" key="11">
    <source>
        <dbReference type="ARBA" id="ARBA00022840"/>
    </source>
</evidence>
<feature type="short sequence motif" description="'KMSKS' region" evidence="16">
    <location>
        <begin position="340"/>
        <end position="344"/>
    </location>
</feature>
<keyword evidence="12 16" id="KW-0694">RNA-binding</keyword>
<dbReference type="Gene3D" id="3.40.50.620">
    <property type="entry name" value="HUPs"/>
    <property type="match status" value="1"/>
</dbReference>
<evidence type="ECO:0000256" key="15">
    <source>
        <dbReference type="ARBA" id="ARBA00047364"/>
    </source>
</evidence>
<keyword evidence="19" id="KW-1185">Reference proteome</keyword>
<keyword evidence="11 16" id="KW-0067">ATP-binding</keyword>
<dbReference type="InterPro" id="IPR004495">
    <property type="entry name" value="Met-tRNA-synth_bsu_C"/>
</dbReference>
<dbReference type="SUPFAM" id="SSF52374">
    <property type="entry name" value="Nucleotidylyl transferase"/>
    <property type="match status" value="1"/>
</dbReference>
<sequence>MTRKLFVTTALPYANAAFHIGHMMEYIQADIWVRFQRMQADGGKQREVHFVCADDTHGTPIMIAAEKEGITPQEFVAKIAAGRQQYLDGFHIAFDNWYSTDSPENVELSQGIYRKLRDAGLIVTKTVDRFFDPVKGMFLADRNIKGECPKCGAKDQYGDNCEVCGAAYQPTELVNPFSVFTGSTPILKPSEQYFFALSDPRCYTFLKEWLNTPGRLQSEMVNKVSEWLGEAGEKLADWDISRDAPYFGIPIPDAPGKFFYVWLDAPVGYLASLKNYCAKRGIDFDALLNDPATEQVHFIGKDIVSFHLLFWPAMLNFAQHPIIDKLKVNVHGHLTVNNEKMSKSRGTGISPLRYLDLKMNPEWLRYYIAFKLNSKVEDLDFNGEDFVARVNSDLIGKYVNIASRCAGFIAKKFDGKLASTLSPEAQQWISRALTHDGAERQASIANHFENREFGKALREIMEIADITNQYVDENKPWILAKDEGKLAELHDVCTAALILFRQLTILLSPVLPQVAARVSEFLNDDKISWADTTGEAVYSTMLGRTIGAYSHLMTRVDAKMVEDLFDKPAAPAIAAPAAAPAAAAEPAAPAVRNPGVEALAPEIKIDDFTKVDLRIAKIVNCEHVDGSDKLLRLTLDVGEGRLRNVFSGIKAAYKPEELVGKLTVMVANLAPRKMKFGVSEGMVLCASSDDEKTNPGLYLLEPWPGAQPGMRIS</sequence>
<dbReference type="NCBIfam" id="NF001100">
    <property type="entry name" value="PRK00133.1"/>
    <property type="match status" value="1"/>
</dbReference>
<feature type="binding site" evidence="16">
    <location>
        <position position="164"/>
    </location>
    <ligand>
        <name>Zn(2+)</name>
        <dbReference type="ChEBI" id="CHEBI:29105"/>
    </ligand>
</feature>
<dbReference type="Pfam" id="PF09334">
    <property type="entry name" value="tRNA-synt_1g"/>
    <property type="match status" value="1"/>
</dbReference>
<evidence type="ECO:0000256" key="16">
    <source>
        <dbReference type="HAMAP-Rule" id="MF_00098"/>
    </source>
</evidence>
<dbReference type="NCBIfam" id="TIGR00398">
    <property type="entry name" value="metG"/>
    <property type="match status" value="1"/>
</dbReference>
<dbReference type="PANTHER" id="PTHR45765">
    <property type="entry name" value="METHIONINE--TRNA LIGASE"/>
    <property type="match status" value="1"/>
</dbReference>
<feature type="binding site" evidence="16">
    <location>
        <position position="151"/>
    </location>
    <ligand>
        <name>Zn(2+)</name>
        <dbReference type="ChEBI" id="CHEBI:29105"/>
    </ligand>
</feature>
<evidence type="ECO:0000256" key="2">
    <source>
        <dbReference type="ARBA" id="ARBA00004496"/>
    </source>
</evidence>
<comment type="caution">
    <text evidence="18">The sequence shown here is derived from an EMBL/GenBank/DDBJ whole genome shotgun (WGS) entry which is preliminary data.</text>
</comment>
<organism evidence="18 19">
    <name type="scientific">Massilia agrisoli</name>
    <dbReference type="NCBI Taxonomy" id="2892444"/>
    <lineage>
        <taxon>Bacteria</taxon>
        <taxon>Pseudomonadati</taxon>
        <taxon>Pseudomonadota</taxon>
        <taxon>Betaproteobacteria</taxon>
        <taxon>Burkholderiales</taxon>
        <taxon>Oxalobacteraceae</taxon>
        <taxon>Telluria group</taxon>
        <taxon>Massilia</taxon>
    </lineage>
</organism>
<dbReference type="PROSITE" id="PS50886">
    <property type="entry name" value="TRBD"/>
    <property type="match status" value="1"/>
</dbReference>
<comment type="similarity">
    <text evidence="3 16">Belongs to the class-I aminoacyl-tRNA synthetase family. MetG type 1 subfamily.</text>
</comment>
<dbReference type="InterPro" id="IPR001412">
    <property type="entry name" value="aa-tRNA-synth_I_CS"/>
</dbReference>
<feature type="binding site" evidence="16">
    <location>
        <position position="148"/>
    </location>
    <ligand>
        <name>Zn(2+)</name>
        <dbReference type="ChEBI" id="CHEBI:29105"/>
    </ligand>
</feature>
<evidence type="ECO:0000256" key="14">
    <source>
        <dbReference type="ARBA" id="ARBA00023146"/>
    </source>
</evidence>
<dbReference type="Proteomes" id="UP001198701">
    <property type="component" value="Unassembled WGS sequence"/>
</dbReference>
<dbReference type="Pfam" id="PF01588">
    <property type="entry name" value="tRNA_bind"/>
    <property type="match status" value="1"/>
</dbReference>
<evidence type="ECO:0000256" key="5">
    <source>
        <dbReference type="ARBA" id="ARBA00022490"/>
    </source>
</evidence>
<accession>A0ABS8ITV1</accession>